<dbReference type="EMBL" id="GBXM01036606">
    <property type="protein sequence ID" value="JAH71971.1"/>
    <property type="molecule type" value="Transcribed_RNA"/>
</dbReference>
<name>A0A0E9V1W0_ANGAN</name>
<accession>A0A0E9V1W0</accession>
<protein>
    <submittedName>
        <fullName evidence="1">Uncharacterized protein</fullName>
    </submittedName>
</protein>
<sequence>MFGTCVFFPSVFPYCFCLAKNYVIPSSVGDI</sequence>
<evidence type="ECO:0000313" key="1">
    <source>
        <dbReference type="EMBL" id="JAH71971.1"/>
    </source>
</evidence>
<reference evidence="1" key="2">
    <citation type="journal article" date="2015" name="Fish Shellfish Immunol.">
        <title>Early steps in the European eel (Anguilla anguilla)-Vibrio vulnificus interaction in the gills: Role of the RtxA13 toxin.</title>
        <authorList>
            <person name="Callol A."/>
            <person name="Pajuelo D."/>
            <person name="Ebbesson L."/>
            <person name="Teles M."/>
            <person name="MacKenzie S."/>
            <person name="Amaro C."/>
        </authorList>
    </citation>
    <scope>NUCLEOTIDE SEQUENCE</scope>
</reference>
<dbReference type="AlphaFoldDB" id="A0A0E9V1W0"/>
<organism evidence="1">
    <name type="scientific">Anguilla anguilla</name>
    <name type="common">European freshwater eel</name>
    <name type="synonym">Muraena anguilla</name>
    <dbReference type="NCBI Taxonomy" id="7936"/>
    <lineage>
        <taxon>Eukaryota</taxon>
        <taxon>Metazoa</taxon>
        <taxon>Chordata</taxon>
        <taxon>Craniata</taxon>
        <taxon>Vertebrata</taxon>
        <taxon>Euteleostomi</taxon>
        <taxon>Actinopterygii</taxon>
        <taxon>Neopterygii</taxon>
        <taxon>Teleostei</taxon>
        <taxon>Anguilliformes</taxon>
        <taxon>Anguillidae</taxon>
        <taxon>Anguilla</taxon>
    </lineage>
</organism>
<proteinExistence type="predicted"/>
<reference evidence="1" key="1">
    <citation type="submission" date="2014-11" db="EMBL/GenBank/DDBJ databases">
        <authorList>
            <person name="Amaro Gonzalez C."/>
        </authorList>
    </citation>
    <scope>NUCLEOTIDE SEQUENCE</scope>
</reference>